<dbReference type="EMBL" id="JAAOAS010000109">
    <property type="protein sequence ID" value="KAF5593528.1"/>
    <property type="molecule type" value="Genomic_DNA"/>
</dbReference>
<reference evidence="1 2" key="1">
    <citation type="submission" date="2020-05" db="EMBL/GenBank/DDBJ databases">
        <title>Identification and distribution of gene clusters putatively required for synthesis of sphingolipid metabolism inhibitors in phylogenetically diverse species of the filamentous fungus Fusarium.</title>
        <authorList>
            <person name="Kim H.-S."/>
            <person name="Busman M."/>
            <person name="Brown D.W."/>
            <person name="Divon H."/>
            <person name="Uhlig S."/>
            <person name="Proctor R.H."/>
        </authorList>
    </citation>
    <scope>NUCLEOTIDE SEQUENCE [LARGE SCALE GENOMIC DNA]</scope>
    <source>
        <strain evidence="1 2">NRRL 36939</strain>
    </source>
</reference>
<dbReference type="OrthoDB" id="4850838at2759"/>
<organism evidence="1 2">
    <name type="scientific">Fusarium pseudocircinatum</name>
    <dbReference type="NCBI Taxonomy" id="56676"/>
    <lineage>
        <taxon>Eukaryota</taxon>
        <taxon>Fungi</taxon>
        <taxon>Dikarya</taxon>
        <taxon>Ascomycota</taxon>
        <taxon>Pezizomycotina</taxon>
        <taxon>Sordariomycetes</taxon>
        <taxon>Hypocreomycetidae</taxon>
        <taxon>Hypocreales</taxon>
        <taxon>Nectriaceae</taxon>
        <taxon>Fusarium</taxon>
        <taxon>Fusarium fujikuroi species complex</taxon>
    </lineage>
</organism>
<dbReference type="AlphaFoldDB" id="A0A8H5PBP3"/>
<evidence type="ECO:0000313" key="2">
    <source>
        <dbReference type="Proteomes" id="UP000546213"/>
    </source>
</evidence>
<protein>
    <submittedName>
        <fullName evidence="1">Uncharacterized protein</fullName>
    </submittedName>
</protein>
<evidence type="ECO:0000313" key="1">
    <source>
        <dbReference type="EMBL" id="KAF5593528.1"/>
    </source>
</evidence>
<comment type="caution">
    <text evidence="1">The sequence shown here is derived from an EMBL/GenBank/DDBJ whole genome shotgun (WGS) entry which is preliminary data.</text>
</comment>
<accession>A0A8H5PBP3</accession>
<name>A0A8H5PBP3_9HYPO</name>
<sequence>MASLNHIASVFPEYKYDKNVGFEGVNGIPCLACVSNLDRDVSCKCVWGNEPDSCVFCDHYETKCGSMPPQLLGVAQWYWNFVKALAARDPVGESYPIVEQPHLTERQLWRFSVALDDCGAAWRELEGHLMDPNNFAIVALQDLASTREIMTVSALQSSNKRTSQAGANISYDELHERIVASQPAYTRSDNCVVTLRDALARLSVAENTVVQSVPELDCDGLPCEFPSELQSAMWKWRSSPAPRLVVVYNGMPASLGQI</sequence>
<gene>
    <name evidence="1" type="ORF">FPCIR_5227</name>
</gene>
<keyword evidence="2" id="KW-1185">Reference proteome</keyword>
<dbReference type="Proteomes" id="UP000546213">
    <property type="component" value="Unassembled WGS sequence"/>
</dbReference>
<proteinExistence type="predicted"/>